<dbReference type="EMBL" id="DF820465">
    <property type="protein sequence ID" value="GAK56644.1"/>
    <property type="molecule type" value="Genomic_DNA"/>
</dbReference>
<dbReference type="HOGENOM" id="CLU_914189_0_0_0"/>
<dbReference type="Gene3D" id="3.20.20.150">
    <property type="entry name" value="Divalent-metal-dependent TIM barrel enzymes"/>
    <property type="match status" value="1"/>
</dbReference>
<organism evidence="1">
    <name type="scientific">Vecturithrix granuli</name>
    <dbReference type="NCBI Taxonomy" id="1499967"/>
    <lineage>
        <taxon>Bacteria</taxon>
        <taxon>Candidatus Moduliflexota</taxon>
        <taxon>Candidatus Vecturitrichia</taxon>
        <taxon>Candidatus Vecturitrichales</taxon>
        <taxon>Candidatus Vecturitrichaceae</taxon>
        <taxon>Candidatus Vecturithrix</taxon>
    </lineage>
</organism>
<protein>
    <recommendedName>
        <fullName evidence="3">Xylose isomerase-like TIM barrel domain-containing protein</fullName>
    </recommendedName>
</protein>
<sequence length="304" mass="34729">MGMSVALGIKSDPVEYRYSFEWLFDLMNDVDVKYVQLGSFFEMYHLENGYFHELRELAERKNVRIKSCFTAHRELGGFLTGNPYLEKVARKCYERYIQIGGILGVDYLGSNLGAVYRDKMATKAEGIARYITHAKELVMLAKEQGIKALTVEPMSCSVEPPSFPDEILSLMQTFEEYHAQHPSSTVPLYFCGDISHGVADQDGKVLHSNVELFKLEIPYMAEFHFKNTDRIFNSTFGFSETEKARGIVDLQELKRIIDDHADAWPVNDLVGYLELTHLKFGRDYTDDKLGGVLTESIRAIQEVF</sequence>
<dbReference type="Proteomes" id="UP000030661">
    <property type="component" value="Unassembled WGS sequence"/>
</dbReference>
<evidence type="ECO:0000313" key="1">
    <source>
        <dbReference type="EMBL" id="GAK56644.1"/>
    </source>
</evidence>
<evidence type="ECO:0008006" key="3">
    <source>
        <dbReference type="Google" id="ProtNLM"/>
    </source>
</evidence>
<dbReference type="eggNOG" id="COG1082">
    <property type="taxonomic scope" value="Bacteria"/>
</dbReference>
<name>A0A081BWD9_VECG1</name>
<dbReference type="InterPro" id="IPR036237">
    <property type="entry name" value="Xyl_isomerase-like_sf"/>
</dbReference>
<dbReference type="AlphaFoldDB" id="A0A081BWD9"/>
<dbReference type="STRING" id="1499967.U27_03607"/>
<keyword evidence="2" id="KW-1185">Reference proteome</keyword>
<reference evidence="1" key="1">
    <citation type="journal article" date="2015" name="PeerJ">
        <title>First genomic representation of candidate bacterial phylum KSB3 points to enhanced environmental sensing as a trigger of wastewater bulking.</title>
        <authorList>
            <person name="Sekiguchi Y."/>
            <person name="Ohashi A."/>
            <person name="Parks D.H."/>
            <person name="Yamauchi T."/>
            <person name="Tyson G.W."/>
            <person name="Hugenholtz P."/>
        </authorList>
    </citation>
    <scope>NUCLEOTIDE SEQUENCE [LARGE SCALE GENOMIC DNA]</scope>
</reference>
<accession>A0A081BWD9</accession>
<evidence type="ECO:0000313" key="2">
    <source>
        <dbReference type="Proteomes" id="UP000030661"/>
    </source>
</evidence>
<dbReference type="SUPFAM" id="SSF51658">
    <property type="entry name" value="Xylose isomerase-like"/>
    <property type="match status" value="1"/>
</dbReference>
<proteinExistence type="predicted"/>
<gene>
    <name evidence="1" type="ORF">U27_03607</name>
</gene>